<reference evidence="2 3" key="1">
    <citation type="submission" date="2017-08" db="EMBL/GenBank/DDBJ databases">
        <title>Infants hospitalized years apart are colonized by the same room-sourced microbial strains.</title>
        <authorList>
            <person name="Brooks B."/>
            <person name="Olm M.R."/>
            <person name="Firek B.A."/>
            <person name="Baker R."/>
            <person name="Thomas B.C."/>
            <person name="Morowitz M.J."/>
            <person name="Banfield J.F."/>
        </authorList>
    </citation>
    <scope>NUCLEOTIDE SEQUENCE [LARGE SCALE GENOMIC DNA]</scope>
    <source>
        <strain evidence="2">S2_005_003_R2_42</strain>
    </source>
</reference>
<dbReference type="EMBL" id="QFPO01000021">
    <property type="protein sequence ID" value="PZQ10206.1"/>
    <property type="molecule type" value="Genomic_DNA"/>
</dbReference>
<dbReference type="Proteomes" id="UP000249046">
    <property type="component" value="Unassembled WGS sequence"/>
</dbReference>
<keyword evidence="1" id="KW-0732">Signal</keyword>
<feature type="signal peptide" evidence="1">
    <location>
        <begin position="1"/>
        <end position="20"/>
    </location>
</feature>
<name>A0A2W5JZE2_9GAMM</name>
<dbReference type="InterPro" id="IPR015943">
    <property type="entry name" value="WD40/YVTN_repeat-like_dom_sf"/>
</dbReference>
<protein>
    <submittedName>
        <fullName evidence="2">Gluconolaconase</fullName>
    </submittedName>
</protein>
<feature type="chain" id="PRO_5016171299" evidence="1">
    <location>
        <begin position="21"/>
        <end position="336"/>
    </location>
</feature>
<dbReference type="InterPro" id="IPR019405">
    <property type="entry name" value="Lactonase_7-beta_prop"/>
</dbReference>
<comment type="caution">
    <text evidence="2">The sequence shown here is derived from an EMBL/GenBank/DDBJ whole genome shotgun (WGS) entry which is preliminary data.</text>
</comment>
<dbReference type="Pfam" id="PF10282">
    <property type="entry name" value="Lactonase"/>
    <property type="match status" value="1"/>
</dbReference>
<accession>A0A2W5JZE2</accession>
<evidence type="ECO:0000313" key="3">
    <source>
        <dbReference type="Proteomes" id="UP000249046"/>
    </source>
</evidence>
<dbReference type="InterPro" id="IPR011045">
    <property type="entry name" value="N2O_reductase_N"/>
</dbReference>
<gene>
    <name evidence="2" type="ORF">DI564_16210</name>
</gene>
<proteinExistence type="predicted"/>
<organism evidence="2 3">
    <name type="scientific">Rhodanobacter denitrificans</name>
    <dbReference type="NCBI Taxonomy" id="666685"/>
    <lineage>
        <taxon>Bacteria</taxon>
        <taxon>Pseudomonadati</taxon>
        <taxon>Pseudomonadota</taxon>
        <taxon>Gammaproteobacteria</taxon>
        <taxon>Lysobacterales</taxon>
        <taxon>Rhodanobacteraceae</taxon>
        <taxon>Rhodanobacter</taxon>
    </lineage>
</organism>
<dbReference type="PANTHER" id="PTHR47197">
    <property type="entry name" value="PROTEIN NIRF"/>
    <property type="match status" value="1"/>
</dbReference>
<dbReference type="InterPro" id="IPR011964">
    <property type="entry name" value="YVTN_b-propeller_repeat"/>
</dbReference>
<evidence type="ECO:0000313" key="2">
    <source>
        <dbReference type="EMBL" id="PZQ10206.1"/>
    </source>
</evidence>
<dbReference type="InterPro" id="IPR051200">
    <property type="entry name" value="Host-pathogen_enzymatic-act"/>
</dbReference>
<dbReference type="NCBIfam" id="TIGR02276">
    <property type="entry name" value="beta_rpt_yvtn"/>
    <property type="match status" value="1"/>
</dbReference>
<dbReference type="Gene3D" id="2.130.10.10">
    <property type="entry name" value="YVTN repeat-like/Quinoprotein amine dehydrogenase"/>
    <property type="match status" value="2"/>
</dbReference>
<dbReference type="SUPFAM" id="SSF50974">
    <property type="entry name" value="Nitrous oxide reductase, N-terminal domain"/>
    <property type="match status" value="1"/>
</dbReference>
<dbReference type="AlphaFoldDB" id="A0A2W5JZE2"/>
<sequence length="336" mass="34728">MKPVTILALGAVLASAAVRADGVLLVGNKSAASVEIVDLRSGASQGRIATGEGPHEIEVSPDGRRVVVADYGSAASAGATLTVIDWPSRATRSVALGEHRRPHGLRFLPDGHRVLVTTEGSGSLVEVDLERGRVLRAIEVGAGKPHMVALAPDGRHAYVSQVAGGVVSVVDLASGKRLRDVATGAGAEGIAITPDGTELWVSNRAEDSVSVIDTATLAVVATLPSAGFPIRVAVTPDARHVLVVNAKAATLSVFDRAARRAVATVTLDEPGVRYQPSMLGDSALPIGVRVAPDGRRAYVAISGGDQVAVIDTATWTILERWKTGREPDAVAIAGRR</sequence>
<dbReference type="PANTHER" id="PTHR47197:SF3">
    <property type="entry name" value="DIHYDRO-HEME D1 DEHYDROGENASE"/>
    <property type="match status" value="1"/>
</dbReference>
<evidence type="ECO:0000256" key="1">
    <source>
        <dbReference type="SAM" id="SignalP"/>
    </source>
</evidence>